<feature type="domain" description="Protein kinase" evidence="1">
    <location>
        <begin position="1"/>
        <end position="141"/>
    </location>
</feature>
<protein>
    <submittedName>
        <fullName evidence="2">Gin4p</fullName>
    </submittedName>
</protein>
<reference evidence="2 3" key="1">
    <citation type="submission" date="2014-02" db="EMBL/GenBank/DDBJ databases">
        <title>Single nucleus genome sequencing reveals high similarity among nuclei of an endomycorrhizal fungus.</title>
        <authorList>
            <person name="Lin K."/>
            <person name="Geurts R."/>
            <person name="Zhang Z."/>
            <person name="Limpens E."/>
            <person name="Saunders D.G."/>
            <person name="Mu D."/>
            <person name="Pang E."/>
            <person name="Cao H."/>
            <person name="Cha H."/>
            <person name="Lin T."/>
            <person name="Zhou Q."/>
            <person name="Shang Y."/>
            <person name="Li Y."/>
            <person name="Ivanov S."/>
            <person name="Sharma T."/>
            <person name="Velzen R.V."/>
            <person name="Ruijter N.D."/>
            <person name="Aanen D.K."/>
            <person name="Win J."/>
            <person name="Kamoun S."/>
            <person name="Bisseling T."/>
            <person name="Huang S."/>
        </authorList>
    </citation>
    <scope>NUCLEOTIDE SEQUENCE [LARGE SCALE GENOMIC DNA]</scope>
    <source>
        <strain evidence="3">DAOM197198w</strain>
    </source>
</reference>
<dbReference type="GO" id="GO:0005524">
    <property type="term" value="F:ATP binding"/>
    <property type="evidence" value="ECO:0007669"/>
    <property type="project" value="InterPro"/>
</dbReference>
<organism evidence="2 3">
    <name type="scientific">Rhizophagus irregularis (strain DAOM 197198w)</name>
    <name type="common">Glomus intraradices</name>
    <dbReference type="NCBI Taxonomy" id="1432141"/>
    <lineage>
        <taxon>Eukaryota</taxon>
        <taxon>Fungi</taxon>
        <taxon>Fungi incertae sedis</taxon>
        <taxon>Mucoromycota</taxon>
        <taxon>Glomeromycotina</taxon>
        <taxon>Glomeromycetes</taxon>
        <taxon>Glomerales</taxon>
        <taxon>Glomeraceae</taxon>
        <taxon>Rhizophagus</taxon>
    </lineage>
</organism>
<dbReference type="Gene3D" id="1.10.510.10">
    <property type="entry name" value="Transferase(Phosphotransferase) domain 1"/>
    <property type="match status" value="1"/>
</dbReference>
<sequence length="141" mass="16070">MEYADESTLDSYLNKHIVKLSLYDKYRLAIQLASAVLYMHECDIIHRNLNPKNILVHQKNIKVAGFGLAKKNSESTINIPQIFGVIPYIDPKFLSNHNYELDKKSDVYSIGVLMWQISSGRQPYSTTDIIDDTHLISSILG</sequence>
<name>A0A015JDM4_RHIIW</name>
<dbReference type="PANTHER" id="PTHR44329">
    <property type="entry name" value="SERINE/THREONINE-PROTEIN KINASE TNNI3K-RELATED"/>
    <property type="match status" value="1"/>
</dbReference>
<dbReference type="PROSITE" id="PS50011">
    <property type="entry name" value="PROTEIN_KINASE_DOM"/>
    <property type="match status" value="1"/>
</dbReference>
<dbReference type="EMBL" id="JEMT01022562">
    <property type="protein sequence ID" value="EXX65075.1"/>
    <property type="molecule type" value="Genomic_DNA"/>
</dbReference>
<dbReference type="InterPro" id="IPR001245">
    <property type="entry name" value="Ser-Thr/Tyr_kinase_cat_dom"/>
</dbReference>
<accession>A0A015JDM4</accession>
<dbReference type="HOGENOM" id="CLU_000288_7_0_1"/>
<gene>
    <name evidence="2" type="ORF">RirG_136720</name>
</gene>
<dbReference type="AlphaFoldDB" id="A0A015JDM4"/>
<evidence type="ECO:0000313" key="3">
    <source>
        <dbReference type="Proteomes" id="UP000022910"/>
    </source>
</evidence>
<evidence type="ECO:0000259" key="1">
    <source>
        <dbReference type="PROSITE" id="PS50011"/>
    </source>
</evidence>
<proteinExistence type="predicted"/>
<dbReference type="InterPro" id="IPR011009">
    <property type="entry name" value="Kinase-like_dom_sf"/>
</dbReference>
<keyword evidence="3" id="KW-1185">Reference proteome</keyword>
<dbReference type="InterPro" id="IPR051681">
    <property type="entry name" value="Ser/Thr_Kinases-Pseudokinases"/>
</dbReference>
<dbReference type="InterPro" id="IPR000719">
    <property type="entry name" value="Prot_kinase_dom"/>
</dbReference>
<dbReference type="SUPFAM" id="SSF56112">
    <property type="entry name" value="Protein kinase-like (PK-like)"/>
    <property type="match status" value="1"/>
</dbReference>
<dbReference type="SMART" id="SM00220">
    <property type="entry name" value="S_TKc"/>
    <property type="match status" value="1"/>
</dbReference>
<dbReference type="Pfam" id="PF07714">
    <property type="entry name" value="PK_Tyr_Ser-Thr"/>
    <property type="match status" value="1"/>
</dbReference>
<comment type="caution">
    <text evidence="2">The sequence shown here is derived from an EMBL/GenBank/DDBJ whole genome shotgun (WGS) entry which is preliminary data.</text>
</comment>
<evidence type="ECO:0000313" key="2">
    <source>
        <dbReference type="EMBL" id="EXX65075.1"/>
    </source>
</evidence>
<dbReference type="GO" id="GO:0004674">
    <property type="term" value="F:protein serine/threonine kinase activity"/>
    <property type="evidence" value="ECO:0007669"/>
    <property type="project" value="TreeGrafter"/>
</dbReference>
<dbReference type="Proteomes" id="UP000022910">
    <property type="component" value="Unassembled WGS sequence"/>
</dbReference>
<dbReference type="OrthoDB" id="10261027at2759"/>